<evidence type="ECO:0000259" key="2">
    <source>
        <dbReference type="Pfam" id="PF02786"/>
    </source>
</evidence>
<dbReference type="GO" id="GO:0004736">
    <property type="term" value="F:pyruvate carboxylase activity"/>
    <property type="evidence" value="ECO:0007669"/>
    <property type="project" value="UniProtKB-EC"/>
</dbReference>
<dbReference type="PANTHER" id="PTHR18866">
    <property type="entry name" value="CARBOXYLASE:PYRUVATE/ACETYL-COA/PROPIONYL-COA CARBOXYLASE"/>
    <property type="match status" value="1"/>
</dbReference>
<feature type="non-terminal residue" evidence="3">
    <location>
        <position position="1"/>
    </location>
</feature>
<proteinExistence type="predicted"/>
<dbReference type="PANTHER" id="PTHR18866:SF127">
    <property type="match status" value="1"/>
</dbReference>
<name>A0A317Z8V7_STAPS</name>
<comment type="caution">
    <text evidence="3">The sequence shown here is derived from an EMBL/GenBank/DDBJ whole genome shotgun (WGS) entry which is preliminary data.</text>
</comment>
<dbReference type="AlphaFoldDB" id="A0A317Z8V7"/>
<dbReference type="SUPFAM" id="SSF56059">
    <property type="entry name" value="Glutathione synthetase ATP-binding domain-like"/>
    <property type="match status" value="1"/>
</dbReference>
<dbReference type="Pfam" id="PF02786">
    <property type="entry name" value="CPSase_L_D2"/>
    <property type="match status" value="1"/>
</dbReference>
<sequence>TSGGGGKGMRIVREPSELQEAFTRAKSEAEKSFGNSEVYIEKFIDQPKHIEVQVMGDEAGNIIHLYERDCSVQRRHQKVVEVAPSVSLPDNLREQICEAAVDLMRQIQYVNAGTVEFLVSGNEFYFIEV</sequence>
<evidence type="ECO:0000313" key="3">
    <source>
        <dbReference type="EMBL" id="PWZ98652.1"/>
    </source>
</evidence>
<accession>A0A317Z8V7</accession>
<evidence type="ECO:0000256" key="1">
    <source>
        <dbReference type="ARBA" id="ARBA00023267"/>
    </source>
</evidence>
<dbReference type="InterPro" id="IPR005479">
    <property type="entry name" value="CPAse_ATP-bd"/>
</dbReference>
<keyword evidence="3" id="KW-0436">Ligase</keyword>
<gene>
    <name evidence="3" type="ORF">DD924_06935</name>
</gene>
<keyword evidence="3" id="KW-0670">Pyruvate</keyword>
<dbReference type="Proteomes" id="UP000246351">
    <property type="component" value="Unassembled WGS sequence"/>
</dbReference>
<organism evidence="3 4">
    <name type="scientific">Staphylococcus pseudintermedius</name>
    <dbReference type="NCBI Taxonomy" id="283734"/>
    <lineage>
        <taxon>Bacteria</taxon>
        <taxon>Bacillati</taxon>
        <taxon>Bacillota</taxon>
        <taxon>Bacilli</taxon>
        <taxon>Bacillales</taxon>
        <taxon>Staphylococcaceae</taxon>
        <taxon>Staphylococcus</taxon>
        <taxon>Staphylococcus intermedius group</taxon>
    </lineage>
</organism>
<dbReference type="GO" id="GO:0005524">
    <property type="term" value="F:ATP binding"/>
    <property type="evidence" value="ECO:0007669"/>
    <property type="project" value="InterPro"/>
</dbReference>
<dbReference type="Gene3D" id="3.30.470.20">
    <property type="entry name" value="ATP-grasp fold, B domain"/>
    <property type="match status" value="1"/>
</dbReference>
<protein>
    <submittedName>
        <fullName evidence="3">Pyruvate carboxylase</fullName>
        <ecNumber evidence="3">6.4.1.1</ecNumber>
    </submittedName>
</protein>
<keyword evidence="1" id="KW-0092">Biotin</keyword>
<reference evidence="3 4" key="1">
    <citation type="journal article" date="2018" name="Vet. Microbiol.">
        <title>Clonal diversity and geographic distribution of methicillin-resistant Staphylococcus pseudintermedius from Australian animals: Discovery of novel sequence types.</title>
        <authorList>
            <person name="Worthing K.A."/>
            <person name="Abraham S."/>
            <person name="Coombs G.W."/>
            <person name="Pang S."/>
            <person name="Saputra S."/>
            <person name="Jordan D."/>
            <person name="Trott D.J."/>
            <person name="Norris J.M."/>
        </authorList>
    </citation>
    <scope>NUCLEOTIDE SEQUENCE [LARGE SCALE GENOMIC DNA]</scope>
    <source>
        <strain evidence="3 4">ST71 3</strain>
    </source>
</reference>
<dbReference type="Gene3D" id="3.30.1490.20">
    <property type="entry name" value="ATP-grasp fold, A domain"/>
    <property type="match status" value="1"/>
</dbReference>
<feature type="non-terminal residue" evidence="3">
    <location>
        <position position="129"/>
    </location>
</feature>
<dbReference type="EMBL" id="QEIV01000588">
    <property type="protein sequence ID" value="PWZ98652.1"/>
    <property type="molecule type" value="Genomic_DNA"/>
</dbReference>
<dbReference type="InterPro" id="IPR013815">
    <property type="entry name" value="ATP_grasp_subdomain_1"/>
</dbReference>
<dbReference type="EC" id="6.4.1.1" evidence="3"/>
<dbReference type="InterPro" id="IPR050856">
    <property type="entry name" value="Biotin_carboxylase_complex"/>
</dbReference>
<feature type="domain" description="Carbamoyl phosphate synthase ATP-binding" evidence="2">
    <location>
        <begin position="2"/>
        <end position="129"/>
    </location>
</feature>
<evidence type="ECO:0000313" key="4">
    <source>
        <dbReference type="Proteomes" id="UP000246351"/>
    </source>
</evidence>